<evidence type="ECO:0000313" key="3">
    <source>
        <dbReference type="Proteomes" id="UP000002051"/>
    </source>
</evidence>
<reference evidence="1 3" key="1">
    <citation type="journal article" date="2011" name="Nature">
        <title>The Medicago genome provides insight into the evolution of rhizobial symbioses.</title>
        <authorList>
            <person name="Young N.D."/>
            <person name="Debelle F."/>
            <person name="Oldroyd G.E."/>
            <person name="Geurts R."/>
            <person name="Cannon S.B."/>
            <person name="Udvardi M.K."/>
            <person name="Benedito V.A."/>
            <person name="Mayer K.F."/>
            <person name="Gouzy J."/>
            <person name="Schoof H."/>
            <person name="Van de Peer Y."/>
            <person name="Proost S."/>
            <person name="Cook D.R."/>
            <person name="Meyers B.C."/>
            <person name="Spannagl M."/>
            <person name="Cheung F."/>
            <person name="De Mita S."/>
            <person name="Krishnakumar V."/>
            <person name="Gundlach H."/>
            <person name="Zhou S."/>
            <person name="Mudge J."/>
            <person name="Bharti A.K."/>
            <person name="Murray J.D."/>
            <person name="Naoumkina M.A."/>
            <person name="Rosen B."/>
            <person name="Silverstein K.A."/>
            <person name="Tang H."/>
            <person name="Rombauts S."/>
            <person name="Zhao P.X."/>
            <person name="Zhou P."/>
            <person name="Barbe V."/>
            <person name="Bardou P."/>
            <person name="Bechner M."/>
            <person name="Bellec A."/>
            <person name="Berger A."/>
            <person name="Berges H."/>
            <person name="Bidwell S."/>
            <person name="Bisseling T."/>
            <person name="Choisne N."/>
            <person name="Couloux A."/>
            <person name="Denny R."/>
            <person name="Deshpande S."/>
            <person name="Dai X."/>
            <person name="Doyle J.J."/>
            <person name="Dudez A.M."/>
            <person name="Farmer A.D."/>
            <person name="Fouteau S."/>
            <person name="Franken C."/>
            <person name="Gibelin C."/>
            <person name="Gish J."/>
            <person name="Goldstein S."/>
            <person name="Gonzalez A.J."/>
            <person name="Green P.J."/>
            <person name="Hallab A."/>
            <person name="Hartog M."/>
            <person name="Hua A."/>
            <person name="Humphray S.J."/>
            <person name="Jeong D.H."/>
            <person name="Jing Y."/>
            <person name="Jocker A."/>
            <person name="Kenton S.M."/>
            <person name="Kim D.J."/>
            <person name="Klee K."/>
            <person name="Lai H."/>
            <person name="Lang C."/>
            <person name="Lin S."/>
            <person name="Macmil S.L."/>
            <person name="Magdelenat G."/>
            <person name="Matthews L."/>
            <person name="McCorrison J."/>
            <person name="Monaghan E.L."/>
            <person name="Mun J.H."/>
            <person name="Najar F.Z."/>
            <person name="Nicholson C."/>
            <person name="Noirot C."/>
            <person name="O'Bleness M."/>
            <person name="Paule C.R."/>
            <person name="Poulain J."/>
            <person name="Prion F."/>
            <person name="Qin B."/>
            <person name="Qu C."/>
            <person name="Retzel E.F."/>
            <person name="Riddle C."/>
            <person name="Sallet E."/>
            <person name="Samain S."/>
            <person name="Samson N."/>
            <person name="Sanders I."/>
            <person name="Saurat O."/>
            <person name="Scarpelli C."/>
            <person name="Schiex T."/>
            <person name="Segurens B."/>
            <person name="Severin A.J."/>
            <person name="Sherrier D.J."/>
            <person name="Shi R."/>
            <person name="Sims S."/>
            <person name="Singer S.R."/>
            <person name="Sinharoy S."/>
            <person name="Sterck L."/>
            <person name="Viollet A."/>
            <person name="Wang B.B."/>
            <person name="Wang K."/>
            <person name="Wang M."/>
            <person name="Wang X."/>
            <person name="Warfsmann J."/>
            <person name="Weissenbach J."/>
            <person name="White D.D."/>
            <person name="White J.D."/>
            <person name="Wiley G.B."/>
            <person name="Wincker P."/>
            <person name="Xing Y."/>
            <person name="Yang L."/>
            <person name="Yao Z."/>
            <person name="Ying F."/>
            <person name="Zhai J."/>
            <person name="Zhou L."/>
            <person name="Zuber A."/>
            <person name="Denarie J."/>
            <person name="Dixon R.A."/>
            <person name="May G.D."/>
            <person name="Schwartz D.C."/>
            <person name="Rogers J."/>
            <person name="Quetier F."/>
            <person name="Town C.D."/>
            <person name="Roe B.A."/>
        </authorList>
    </citation>
    <scope>NUCLEOTIDE SEQUENCE [LARGE SCALE GENOMIC DNA]</scope>
    <source>
        <strain evidence="1">A17</strain>
        <strain evidence="2 3">cv. Jemalong A17</strain>
    </source>
</reference>
<reference evidence="2" key="3">
    <citation type="submission" date="2015-04" db="UniProtKB">
        <authorList>
            <consortium name="EnsemblPlants"/>
        </authorList>
    </citation>
    <scope>IDENTIFICATION</scope>
    <source>
        <strain evidence="2">cv. Jemalong A17</strain>
    </source>
</reference>
<organism evidence="1 3">
    <name type="scientific">Medicago truncatula</name>
    <name type="common">Barrel medic</name>
    <name type="synonym">Medicago tribuloides</name>
    <dbReference type="NCBI Taxonomy" id="3880"/>
    <lineage>
        <taxon>Eukaryota</taxon>
        <taxon>Viridiplantae</taxon>
        <taxon>Streptophyta</taxon>
        <taxon>Embryophyta</taxon>
        <taxon>Tracheophyta</taxon>
        <taxon>Spermatophyta</taxon>
        <taxon>Magnoliopsida</taxon>
        <taxon>eudicotyledons</taxon>
        <taxon>Gunneridae</taxon>
        <taxon>Pentapetalae</taxon>
        <taxon>rosids</taxon>
        <taxon>fabids</taxon>
        <taxon>Fabales</taxon>
        <taxon>Fabaceae</taxon>
        <taxon>Papilionoideae</taxon>
        <taxon>50 kb inversion clade</taxon>
        <taxon>NPAAA clade</taxon>
        <taxon>Hologalegina</taxon>
        <taxon>IRL clade</taxon>
        <taxon>Trifolieae</taxon>
        <taxon>Medicago</taxon>
    </lineage>
</organism>
<sequence>MRAQSRKTQSAVIKHVRRSQLALNTLLKSHTSDKIWPHNVFCRVVLGLTMISNMVSEPLQDPLDHLLSSFRYGPPIIYVHTKQAQ</sequence>
<evidence type="ECO:0000313" key="1">
    <source>
        <dbReference type="EMBL" id="AES74750.1"/>
    </source>
</evidence>
<keyword evidence="3" id="KW-1185">Reference proteome</keyword>
<proteinExistence type="predicted"/>
<protein>
    <submittedName>
        <fullName evidence="1 2">Uncharacterized protein</fullName>
    </submittedName>
</protein>
<evidence type="ECO:0000313" key="2">
    <source>
        <dbReference type="EnsemblPlants" id="AES74750"/>
    </source>
</evidence>
<reference evidence="1 3" key="2">
    <citation type="journal article" date="2014" name="BMC Genomics">
        <title>An improved genome release (version Mt4.0) for the model legume Medicago truncatula.</title>
        <authorList>
            <person name="Tang H."/>
            <person name="Krishnakumar V."/>
            <person name="Bidwell S."/>
            <person name="Rosen B."/>
            <person name="Chan A."/>
            <person name="Zhou S."/>
            <person name="Gentzbittel L."/>
            <person name="Childs K.L."/>
            <person name="Yandell M."/>
            <person name="Gundlach H."/>
            <person name="Mayer K.F."/>
            <person name="Schwartz D.C."/>
            <person name="Town C.D."/>
        </authorList>
    </citation>
    <scope>GENOME REANNOTATION</scope>
    <source>
        <strain evidence="2 3">cv. Jemalong A17</strain>
    </source>
</reference>
<accession>G7KKX9</accession>
<dbReference type="AlphaFoldDB" id="G7KKX9"/>
<name>G7KKX9_MEDTR</name>
<dbReference type="EnsemblPlants" id="AES74750">
    <property type="protein sequence ID" value="AES74750"/>
    <property type="gene ID" value="MTR_6g012710"/>
</dbReference>
<dbReference type="PaxDb" id="3880-AES74750"/>
<dbReference type="EMBL" id="CM001222">
    <property type="protein sequence ID" value="AES74750.1"/>
    <property type="molecule type" value="Genomic_DNA"/>
</dbReference>
<gene>
    <name evidence="1" type="ordered locus">MTR_6g012710</name>
</gene>
<dbReference type="Proteomes" id="UP000002051">
    <property type="component" value="Chromosome 6"/>
</dbReference>
<dbReference type="HOGENOM" id="CLU_2516069_0_0_1"/>